<proteinExistence type="predicted"/>
<feature type="transmembrane region" description="Helical" evidence="2">
    <location>
        <begin position="66"/>
        <end position="87"/>
    </location>
</feature>
<dbReference type="AlphaFoldDB" id="A0A4R0K3Z1"/>
<accession>A0A4R0K3Z1</accession>
<keyword evidence="4" id="KW-1185">Reference proteome</keyword>
<comment type="caution">
    <text evidence="3">The sequence shown here is derived from an EMBL/GenBank/DDBJ whole genome shotgun (WGS) entry which is preliminary data.</text>
</comment>
<feature type="compositionally biased region" description="Polar residues" evidence="1">
    <location>
        <begin position="160"/>
        <end position="170"/>
    </location>
</feature>
<keyword evidence="2" id="KW-1133">Transmembrane helix</keyword>
<evidence type="ECO:0000256" key="1">
    <source>
        <dbReference type="SAM" id="MobiDB-lite"/>
    </source>
</evidence>
<dbReference type="Proteomes" id="UP000291144">
    <property type="component" value="Unassembled WGS sequence"/>
</dbReference>
<keyword evidence="2" id="KW-0812">Transmembrane</keyword>
<keyword evidence="2" id="KW-0472">Membrane</keyword>
<feature type="region of interest" description="Disordered" evidence="1">
    <location>
        <begin position="152"/>
        <end position="173"/>
    </location>
</feature>
<protein>
    <submittedName>
        <fullName evidence="3">Uncharacterized protein</fullName>
    </submittedName>
</protein>
<evidence type="ECO:0000313" key="4">
    <source>
        <dbReference type="Proteomes" id="UP000291144"/>
    </source>
</evidence>
<sequence length="187" mass="19784">MLLETGAVILCLSILVSRGPEMSESRSRAIALDFLERAGWSAGQLFFATLLAGGTAVAVTDLPWKYAGTLAIGAAVSSLVLTILQYLGKDRMTNLGFWPDTVVRLLKTFLASLAASFGAGVFNVFTFEWETALNLAFLATIGALGKGLLAREPKSETREPSPSTLPTETYATAVEAPEQATPVQAAV</sequence>
<dbReference type="OrthoDB" id="3291826at2"/>
<gene>
    <name evidence="3" type="ORF">E0H73_39665</name>
</gene>
<feature type="transmembrane region" description="Helical" evidence="2">
    <location>
        <begin position="38"/>
        <end position="60"/>
    </location>
</feature>
<organism evidence="3 4">
    <name type="scientific">Kribbella pittospori</name>
    <dbReference type="NCBI Taxonomy" id="722689"/>
    <lineage>
        <taxon>Bacteria</taxon>
        <taxon>Bacillati</taxon>
        <taxon>Actinomycetota</taxon>
        <taxon>Actinomycetes</taxon>
        <taxon>Propionibacteriales</taxon>
        <taxon>Kribbellaceae</taxon>
        <taxon>Kribbella</taxon>
    </lineage>
</organism>
<dbReference type="RefSeq" id="WP_131365442.1">
    <property type="nucleotide sequence ID" value="NZ_SJKB01000020.1"/>
</dbReference>
<feature type="transmembrane region" description="Helical" evidence="2">
    <location>
        <begin position="108"/>
        <end position="125"/>
    </location>
</feature>
<name>A0A4R0K3Z1_9ACTN</name>
<reference evidence="3 4" key="1">
    <citation type="submission" date="2019-02" db="EMBL/GenBank/DDBJ databases">
        <title>Kribbella capetownensis sp. nov. and Kribbella speibonae sp. nov., isolated from soil.</title>
        <authorList>
            <person name="Curtis S.M."/>
            <person name="Norton I."/>
            <person name="Everest G.J."/>
            <person name="Meyers P.R."/>
        </authorList>
    </citation>
    <scope>NUCLEOTIDE SEQUENCE [LARGE SCALE GENOMIC DNA]</scope>
    <source>
        <strain evidence="3 4">NRRL B-24813</strain>
    </source>
</reference>
<evidence type="ECO:0000256" key="2">
    <source>
        <dbReference type="SAM" id="Phobius"/>
    </source>
</evidence>
<dbReference type="EMBL" id="SJKB01000020">
    <property type="protein sequence ID" value="TCC54269.1"/>
    <property type="molecule type" value="Genomic_DNA"/>
</dbReference>
<evidence type="ECO:0000313" key="3">
    <source>
        <dbReference type="EMBL" id="TCC54269.1"/>
    </source>
</evidence>